<evidence type="ECO:0000313" key="5">
    <source>
        <dbReference type="Proteomes" id="UP001165065"/>
    </source>
</evidence>
<comment type="caution">
    <text evidence="4">The sequence shown here is derived from an EMBL/GenBank/DDBJ whole genome shotgun (WGS) entry which is preliminary data.</text>
</comment>
<dbReference type="Gene3D" id="2.20.70.10">
    <property type="match status" value="1"/>
</dbReference>
<feature type="region of interest" description="Disordered" evidence="1">
    <location>
        <begin position="970"/>
        <end position="1027"/>
    </location>
</feature>
<dbReference type="PROSITE" id="PS50020">
    <property type="entry name" value="WW_DOMAIN_2"/>
    <property type="match status" value="2"/>
</dbReference>
<name>A0A9W7L919_9STRA</name>
<dbReference type="InterPro" id="IPR009030">
    <property type="entry name" value="Growth_fac_rcpt_cys_sf"/>
</dbReference>
<evidence type="ECO:0000259" key="3">
    <source>
        <dbReference type="PROSITE" id="PS50020"/>
    </source>
</evidence>
<feature type="compositionally biased region" description="Polar residues" evidence="1">
    <location>
        <begin position="1005"/>
        <end position="1025"/>
    </location>
</feature>
<dbReference type="PANTHER" id="PTHR46967">
    <property type="entry name" value="INSULIN-LIKE GROWTH FACTOR BINDING PROTEIN,N-TERMINAL"/>
    <property type="match status" value="1"/>
</dbReference>
<dbReference type="Gene3D" id="2.10.50.10">
    <property type="entry name" value="Tumor Necrosis Factor Receptor, subunit A, domain 2"/>
    <property type="match status" value="6"/>
</dbReference>
<dbReference type="InterPro" id="IPR036020">
    <property type="entry name" value="WW_dom_sf"/>
</dbReference>
<dbReference type="PANTHER" id="PTHR46967:SF2">
    <property type="entry name" value="SUSHI, VON WILLEBRAND FACTOR TYPE A, EGF AND PENTRAXIN DOMAIN-CONTAINING PROTEIN 1-LIKE"/>
    <property type="match status" value="1"/>
</dbReference>
<feature type="region of interest" description="Disordered" evidence="1">
    <location>
        <begin position="1039"/>
        <end position="1072"/>
    </location>
</feature>
<feature type="signal peptide" evidence="2">
    <location>
        <begin position="1"/>
        <end position="17"/>
    </location>
</feature>
<keyword evidence="5" id="KW-1185">Reference proteome</keyword>
<sequence>MLSALICLCFYIRLSSASNHVTSHWMLTNCVSECSNSRCPSGHRIYSGEWYQFTATDSYGNSYDWCWPTDEKCKCYACNVGHFDSATDCTKCPGGTIQPALGQTSCSACSSGYVSNEDRTVCDQCGAGKYAALTTCQSCVPGTYSAAGAAVCSPCQPGSFSGSSSSSCTSCTAGKYTLDVTVTECTPCSAGKYASEDGAGACSPCLAGTLSAEGASSCSDCAAGTYTLGGSGECSVCPAGTYSNAGSAACTPCGAGTFSEESASSCYDCAVGKYRLASTNGCQDCAAGRYVDSVGSSFCSLCSAGTSSGEGAASCVDCQQGKYSSVGQATPCDDCSPGRYQDVEGSSTCDECGRGKYSLSAAPSCSDCEEGKWSVRGGGACYVLATGFETCPVHPTSDHPVDNECNFLFEGSWTEVDEGESSSFGSTCASLALCEHVSSETEDDYYIMCAECAQGKVALGYNEVTRGDCNTTRSYPMACVDPQTLSSCPDGESFNDDCEYYHEGDWESKDGGDNSPFASDACGNYSACHVDYGLTSRKYHLSCTQCAEGLLAFYDSAGDDSDDVPQSCHGEKVSECYSAQLYATCPDQIGINGDSSSYLNNLAKCTYVGKTGYGGDVNGNQPSPFITSCSQYELVSKSRQITITTYGFAYDYTISCKKCNEGLEAGDFITVGEKQYIGSCYAPPEAGSTGDFAACNAGGDNHGKEVVCRYLNGSNIENASWVDVGWEDEAPGDLKSGCALWEMCSYESDDATTTMEFMCKMCKVDHNSVYNAVVSGTCASQGVYSTSCAFVGVATPRPTAAPTMAPQPATPSPTMAPTSAPTIEYNFFDDVMSKLNKAASNNLEIFMGIVALLMCSLGLGVYKCYAMQKEKLLYDDNGERLRERRMWSFDEEDVISSGLSSGGNMRRGDGSSGYSAHTEMRRLATDYSTSDMINDDDDDYDNDDADWTVRTDPNGNKYFENTRTRTTTWTEPATWRWGGNLSSNRKQNSTRRGEPYPEFDRDDSSNFGYASNPMQANDEGSSSGIGSDARQLDRLRANSHGAKYVPKLTRKGSTQASTPQAPPPPPQGWSRAVDAKGREYFYNEAGRTVWHVSECD</sequence>
<feature type="domain" description="WW" evidence="3">
    <location>
        <begin position="1063"/>
        <end position="1088"/>
    </location>
</feature>
<evidence type="ECO:0000256" key="1">
    <source>
        <dbReference type="SAM" id="MobiDB-lite"/>
    </source>
</evidence>
<dbReference type="PROSITE" id="PS01159">
    <property type="entry name" value="WW_DOMAIN_1"/>
    <property type="match status" value="1"/>
</dbReference>
<evidence type="ECO:0000313" key="4">
    <source>
        <dbReference type="EMBL" id="GMI39013.1"/>
    </source>
</evidence>
<dbReference type="Proteomes" id="UP001165065">
    <property type="component" value="Unassembled WGS sequence"/>
</dbReference>
<gene>
    <name evidence="4" type="ORF">TrCOL_g5815</name>
</gene>
<feature type="compositionally biased region" description="Basic and acidic residues" evidence="1">
    <location>
        <begin position="991"/>
        <end position="1004"/>
    </location>
</feature>
<dbReference type="SMART" id="SM01411">
    <property type="entry name" value="Ephrin_rec_like"/>
    <property type="match status" value="6"/>
</dbReference>
<dbReference type="SUPFAM" id="SSF57184">
    <property type="entry name" value="Growth factor receptor domain"/>
    <property type="match status" value="2"/>
</dbReference>
<organism evidence="4 5">
    <name type="scientific">Triparma columacea</name>
    <dbReference type="NCBI Taxonomy" id="722753"/>
    <lineage>
        <taxon>Eukaryota</taxon>
        <taxon>Sar</taxon>
        <taxon>Stramenopiles</taxon>
        <taxon>Ochrophyta</taxon>
        <taxon>Bolidophyceae</taxon>
        <taxon>Parmales</taxon>
        <taxon>Triparmaceae</taxon>
        <taxon>Triparma</taxon>
    </lineage>
</organism>
<reference evidence="5" key="1">
    <citation type="journal article" date="2023" name="Commun. Biol.">
        <title>Genome analysis of Parmales, the sister group of diatoms, reveals the evolutionary specialization of diatoms from phago-mixotrophs to photoautotrophs.</title>
        <authorList>
            <person name="Ban H."/>
            <person name="Sato S."/>
            <person name="Yoshikawa S."/>
            <person name="Yamada K."/>
            <person name="Nakamura Y."/>
            <person name="Ichinomiya M."/>
            <person name="Sato N."/>
            <person name="Blanc-Mathieu R."/>
            <person name="Endo H."/>
            <person name="Kuwata A."/>
            <person name="Ogata H."/>
        </authorList>
    </citation>
    <scope>NUCLEOTIDE SEQUENCE [LARGE SCALE GENOMIC DNA]</scope>
</reference>
<feature type="domain" description="WW" evidence="3">
    <location>
        <begin position="947"/>
        <end position="974"/>
    </location>
</feature>
<dbReference type="SMART" id="SM00456">
    <property type="entry name" value="WW"/>
    <property type="match status" value="2"/>
</dbReference>
<dbReference type="SUPFAM" id="SSF51045">
    <property type="entry name" value="WW domain"/>
    <property type="match status" value="1"/>
</dbReference>
<dbReference type="OrthoDB" id="195103at2759"/>
<evidence type="ECO:0000256" key="2">
    <source>
        <dbReference type="SAM" id="SignalP"/>
    </source>
</evidence>
<dbReference type="EMBL" id="BRYA01000095">
    <property type="protein sequence ID" value="GMI39013.1"/>
    <property type="molecule type" value="Genomic_DNA"/>
</dbReference>
<proteinExistence type="predicted"/>
<accession>A0A9W7L919</accession>
<protein>
    <recommendedName>
        <fullName evidence="3">WW domain-containing protein</fullName>
    </recommendedName>
</protein>
<keyword evidence="2" id="KW-0732">Signal</keyword>
<dbReference type="AlphaFoldDB" id="A0A9W7L919"/>
<feature type="chain" id="PRO_5040949741" description="WW domain-containing protein" evidence="2">
    <location>
        <begin position="18"/>
        <end position="1096"/>
    </location>
</feature>
<dbReference type="InterPro" id="IPR001202">
    <property type="entry name" value="WW_dom"/>
</dbReference>